<keyword evidence="1" id="KW-0479">Metal-binding</keyword>
<accession>A0ABR7PEX5</accession>
<proteinExistence type="predicted"/>
<keyword evidence="2" id="KW-0378">Hydrolase</keyword>
<dbReference type="GO" id="GO:0004177">
    <property type="term" value="F:aminopeptidase activity"/>
    <property type="evidence" value="ECO:0007669"/>
    <property type="project" value="UniProtKB-KW"/>
</dbReference>
<dbReference type="PANTHER" id="PTHR34448:SF3">
    <property type="entry name" value="AMINOPEPTIDASE AMPS"/>
    <property type="match status" value="1"/>
</dbReference>
<comment type="caution">
    <text evidence="2">The sequence shown here is derived from an EMBL/GenBank/DDBJ whole genome shotgun (WGS) entry which is preliminary data.</text>
</comment>
<dbReference type="RefSeq" id="WP_187559241.1">
    <property type="nucleotide sequence ID" value="NZ_JACRTP010000009.1"/>
</dbReference>
<reference evidence="2 3" key="1">
    <citation type="submission" date="2020-08" db="EMBL/GenBank/DDBJ databases">
        <title>Genome public.</title>
        <authorList>
            <person name="Liu C."/>
            <person name="Sun Q."/>
        </authorList>
    </citation>
    <scope>NUCLEOTIDE SEQUENCE [LARGE SCALE GENOMIC DNA]</scope>
    <source>
        <strain evidence="2 3">3_YM_SP_D4_24.mj</strain>
    </source>
</reference>
<name>A0ABR7PEX5_9FIRM</name>
<keyword evidence="2" id="KW-0645">Protease</keyword>
<sequence length="685" mass="79215">MSREEYLEERFSLVTDRIFEIKDEEKLPEQFLGYFKKTADFLEYLIRLHGKIQDGWLKTASLEELRKNNERLYQDILPEHYETSYANPAYAEKLLGKEFGPLICFLEAEIRGLIVFVYENRLFDMTVILELFVQIYNLLEESPVSAEEVRESLYWYVSDYSEEMVSRRIREAVDPDLDFAVKIIENSDLSDVRYLYQFGEYVTQNEEEMAKFLSEFSQEEIDKMARTFSEGYRIGFVVGKKDLSKKKTVNIRYQLGFERMVKSAVGQFAKMGLRPTIYRSAVHAVNRNGQNRIGYYGAVPNRQYDYDHKEDNALFFNQEFVCRKLRVMQVAYEQVKELANTHAGPAVIETFGEEPFEPETKAEAWSLNPHQQKLKVTYSNEAGQIVNRYIIGEERSFTIIAYPVCEIGADFREIFKETVRLNNLDYHLYQNIQQTMIDVLDKGDSVHIKGKGANETDLRIMLHTLKNSEKETNFENCVADVNIPVGEVFTSPKLEGTNGVLHVSGVYLSGLYYKNLKICLEDGKTTQYSCENFETADENKSYIESNILYHHEFLPIGEFAIGTNTTAYRMGRKYGIEAKLPILIAEKTGPHFALGDTCYSWSEDTAVYNPDGKEIIARDNEISLLRKEDAGKAYFGCHTDITIPYEEIEFIRVEKEGREIASIIENGRFSLVGTEELNRVLDETC</sequence>
<dbReference type="SUPFAM" id="SSF144052">
    <property type="entry name" value="Thermophilic metalloprotease-like"/>
    <property type="match status" value="1"/>
</dbReference>
<dbReference type="Pfam" id="PF02073">
    <property type="entry name" value="Peptidase_M29"/>
    <property type="match status" value="1"/>
</dbReference>
<gene>
    <name evidence="2" type="ORF">H8712_14960</name>
</gene>
<organism evidence="2 3">
    <name type="scientific">Blautia stercoris</name>
    <dbReference type="NCBI Taxonomy" id="871664"/>
    <lineage>
        <taxon>Bacteria</taxon>
        <taxon>Bacillati</taxon>
        <taxon>Bacillota</taxon>
        <taxon>Clostridia</taxon>
        <taxon>Lachnospirales</taxon>
        <taxon>Lachnospiraceae</taxon>
        <taxon>Blautia</taxon>
    </lineage>
</organism>
<dbReference type="PANTHER" id="PTHR34448">
    <property type="entry name" value="AMINOPEPTIDASE"/>
    <property type="match status" value="1"/>
</dbReference>
<evidence type="ECO:0000313" key="3">
    <source>
        <dbReference type="Proteomes" id="UP000661649"/>
    </source>
</evidence>
<dbReference type="EMBL" id="JACRTP010000009">
    <property type="protein sequence ID" value="MBC8629883.1"/>
    <property type="molecule type" value="Genomic_DNA"/>
</dbReference>
<dbReference type="InterPro" id="IPR052170">
    <property type="entry name" value="M29_Exopeptidase"/>
</dbReference>
<dbReference type="Proteomes" id="UP000661649">
    <property type="component" value="Unassembled WGS sequence"/>
</dbReference>
<keyword evidence="3" id="KW-1185">Reference proteome</keyword>
<dbReference type="InterPro" id="IPR000787">
    <property type="entry name" value="Peptidase_M29"/>
</dbReference>
<evidence type="ECO:0000256" key="1">
    <source>
        <dbReference type="ARBA" id="ARBA00022723"/>
    </source>
</evidence>
<keyword evidence="2" id="KW-0031">Aminopeptidase</keyword>
<protein>
    <submittedName>
        <fullName evidence="2">Aminopeptidase</fullName>
    </submittedName>
</protein>
<evidence type="ECO:0000313" key="2">
    <source>
        <dbReference type="EMBL" id="MBC8629883.1"/>
    </source>
</evidence>